<comment type="caution">
    <text evidence="13">The sequence shown here is derived from an EMBL/GenBank/DDBJ whole genome shotgun (WGS) entry which is preliminary data.</text>
</comment>
<evidence type="ECO:0000256" key="7">
    <source>
        <dbReference type="ARBA" id="ARBA00023002"/>
    </source>
</evidence>
<evidence type="ECO:0008006" key="15">
    <source>
        <dbReference type="Google" id="ProtNLM"/>
    </source>
</evidence>
<sequence length="139" mass="15280">MILHEVLRLYPPATYILRSVNKNTMIGGLALPAGVEIIVPTIAIHHDPEIWGKDSNNFKPERFSEGISKAMMVPGTFLPFGGGPRICIGQNFTLVEAKIALAVILKRFFQLSPSYMHAPSHVLAVQPQHGACLILQKII</sequence>
<dbReference type="InterPro" id="IPR002401">
    <property type="entry name" value="Cyt_P450_E_grp-I"/>
</dbReference>
<dbReference type="Gene3D" id="1.10.630.10">
    <property type="entry name" value="Cytochrome P450"/>
    <property type="match status" value="1"/>
</dbReference>
<evidence type="ECO:0000256" key="9">
    <source>
        <dbReference type="ARBA" id="ARBA00023033"/>
    </source>
</evidence>
<keyword evidence="4" id="KW-0812">Transmembrane</keyword>
<dbReference type="PRINTS" id="PR00385">
    <property type="entry name" value="P450"/>
</dbReference>
<dbReference type="EMBL" id="JACTNZ010000006">
    <property type="protein sequence ID" value="KAG5545982.1"/>
    <property type="molecule type" value="Genomic_DNA"/>
</dbReference>
<dbReference type="GO" id="GO:0004497">
    <property type="term" value="F:monooxygenase activity"/>
    <property type="evidence" value="ECO:0007669"/>
    <property type="project" value="UniProtKB-KW"/>
</dbReference>
<keyword evidence="6" id="KW-1133">Transmembrane helix</keyword>
<evidence type="ECO:0000256" key="2">
    <source>
        <dbReference type="ARBA" id="ARBA00010617"/>
    </source>
</evidence>
<proteinExistence type="inferred from homology"/>
<dbReference type="PANTHER" id="PTHR24282">
    <property type="entry name" value="CYTOCHROME P450 FAMILY MEMBER"/>
    <property type="match status" value="1"/>
</dbReference>
<comment type="similarity">
    <text evidence="2 12">Belongs to the cytochrome P450 family.</text>
</comment>
<evidence type="ECO:0000256" key="12">
    <source>
        <dbReference type="RuleBase" id="RU000461"/>
    </source>
</evidence>
<dbReference type="GO" id="GO:0016020">
    <property type="term" value="C:membrane"/>
    <property type="evidence" value="ECO:0007669"/>
    <property type="project" value="UniProtKB-SubCell"/>
</dbReference>
<reference evidence="13 14" key="1">
    <citation type="submission" date="2020-08" db="EMBL/GenBank/DDBJ databases">
        <title>Plant Genome Project.</title>
        <authorList>
            <person name="Zhang R.-G."/>
        </authorList>
    </citation>
    <scope>NUCLEOTIDE SEQUENCE [LARGE SCALE GENOMIC DNA]</scope>
    <source>
        <strain evidence="13">WSP0</strain>
        <tissue evidence="13">Leaf</tissue>
    </source>
</reference>
<dbReference type="Proteomes" id="UP000823749">
    <property type="component" value="Chromosome 6"/>
</dbReference>
<evidence type="ECO:0000256" key="5">
    <source>
        <dbReference type="ARBA" id="ARBA00022723"/>
    </source>
</evidence>
<evidence type="ECO:0000256" key="10">
    <source>
        <dbReference type="ARBA" id="ARBA00023136"/>
    </source>
</evidence>
<evidence type="ECO:0000313" key="13">
    <source>
        <dbReference type="EMBL" id="KAG5545982.1"/>
    </source>
</evidence>
<organism evidence="13 14">
    <name type="scientific">Rhododendron griersonianum</name>
    <dbReference type="NCBI Taxonomy" id="479676"/>
    <lineage>
        <taxon>Eukaryota</taxon>
        <taxon>Viridiplantae</taxon>
        <taxon>Streptophyta</taxon>
        <taxon>Embryophyta</taxon>
        <taxon>Tracheophyta</taxon>
        <taxon>Spermatophyta</taxon>
        <taxon>Magnoliopsida</taxon>
        <taxon>eudicotyledons</taxon>
        <taxon>Gunneridae</taxon>
        <taxon>Pentapetalae</taxon>
        <taxon>asterids</taxon>
        <taxon>Ericales</taxon>
        <taxon>Ericaceae</taxon>
        <taxon>Ericoideae</taxon>
        <taxon>Rhodoreae</taxon>
        <taxon>Rhododendron</taxon>
    </lineage>
</organism>
<comment type="cofactor">
    <cofactor evidence="11">
        <name>heme</name>
        <dbReference type="ChEBI" id="CHEBI:30413"/>
    </cofactor>
</comment>
<gene>
    <name evidence="13" type="ORF">RHGRI_018222</name>
</gene>
<dbReference type="SUPFAM" id="SSF48264">
    <property type="entry name" value="Cytochrome P450"/>
    <property type="match status" value="1"/>
</dbReference>
<dbReference type="InterPro" id="IPR050665">
    <property type="entry name" value="Cytochrome_P450_Monooxygen"/>
</dbReference>
<dbReference type="PANTHER" id="PTHR24282:SF255">
    <property type="entry name" value="CYTOCHROME P450 72A11-RELATED"/>
    <property type="match status" value="1"/>
</dbReference>
<dbReference type="GO" id="GO:0016705">
    <property type="term" value="F:oxidoreductase activity, acting on paired donors, with incorporation or reduction of molecular oxygen"/>
    <property type="evidence" value="ECO:0007669"/>
    <property type="project" value="InterPro"/>
</dbReference>
<keyword evidence="9 12" id="KW-0503">Monooxygenase</keyword>
<keyword evidence="7 12" id="KW-0560">Oxidoreductase</keyword>
<keyword evidence="14" id="KW-1185">Reference proteome</keyword>
<dbReference type="PROSITE" id="PS00086">
    <property type="entry name" value="CYTOCHROME_P450"/>
    <property type="match status" value="1"/>
</dbReference>
<accession>A0AAV6K0V5</accession>
<dbReference type="InterPro" id="IPR017972">
    <property type="entry name" value="Cyt_P450_CS"/>
</dbReference>
<evidence type="ECO:0000256" key="11">
    <source>
        <dbReference type="PIRSR" id="PIRSR602401-1"/>
    </source>
</evidence>
<keyword evidence="3 11" id="KW-0349">Heme</keyword>
<evidence type="ECO:0000256" key="6">
    <source>
        <dbReference type="ARBA" id="ARBA00022989"/>
    </source>
</evidence>
<name>A0AAV6K0V5_9ERIC</name>
<evidence type="ECO:0000256" key="4">
    <source>
        <dbReference type="ARBA" id="ARBA00022692"/>
    </source>
</evidence>
<protein>
    <recommendedName>
        <fullName evidence="15">Cytochrome P450</fullName>
    </recommendedName>
</protein>
<feature type="binding site" description="axial binding residue" evidence="11">
    <location>
        <position position="87"/>
    </location>
    <ligand>
        <name>heme</name>
        <dbReference type="ChEBI" id="CHEBI:30413"/>
    </ligand>
    <ligandPart>
        <name>Fe</name>
        <dbReference type="ChEBI" id="CHEBI:18248"/>
    </ligandPart>
</feature>
<evidence type="ECO:0000313" key="14">
    <source>
        <dbReference type="Proteomes" id="UP000823749"/>
    </source>
</evidence>
<dbReference type="InterPro" id="IPR036396">
    <property type="entry name" value="Cyt_P450_sf"/>
</dbReference>
<evidence type="ECO:0000256" key="8">
    <source>
        <dbReference type="ARBA" id="ARBA00023004"/>
    </source>
</evidence>
<dbReference type="PRINTS" id="PR00463">
    <property type="entry name" value="EP450I"/>
</dbReference>
<dbReference type="InterPro" id="IPR001128">
    <property type="entry name" value="Cyt_P450"/>
</dbReference>
<dbReference type="Pfam" id="PF00067">
    <property type="entry name" value="p450"/>
    <property type="match status" value="1"/>
</dbReference>
<dbReference type="AlphaFoldDB" id="A0AAV6K0V5"/>
<comment type="subcellular location">
    <subcellularLocation>
        <location evidence="1">Membrane</location>
    </subcellularLocation>
</comment>
<keyword evidence="10" id="KW-0472">Membrane</keyword>
<dbReference type="GO" id="GO:0005506">
    <property type="term" value="F:iron ion binding"/>
    <property type="evidence" value="ECO:0007669"/>
    <property type="project" value="InterPro"/>
</dbReference>
<keyword evidence="8 11" id="KW-0408">Iron</keyword>
<evidence type="ECO:0000256" key="1">
    <source>
        <dbReference type="ARBA" id="ARBA00004370"/>
    </source>
</evidence>
<dbReference type="GO" id="GO:0020037">
    <property type="term" value="F:heme binding"/>
    <property type="evidence" value="ECO:0007669"/>
    <property type="project" value="InterPro"/>
</dbReference>
<keyword evidence="5 11" id="KW-0479">Metal-binding</keyword>
<evidence type="ECO:0000256" key="3">
    <source>
        <dbReference type="ARBA" id="ARBA00022617"/>
    </source>
</evidence>